<dbReference type="InterPro" id="IPR013785">
    <property type="entry name" value="Aldolase_TIM"/>
</dbReference>
<dbReference type="Gene3D" id="3.20.20.70">
    <property type="entry name" value="Aldolase class I"/>
    <property type="match status" value="1"/>
</dbReference>
<dbReference type="EMBL" id="JADCKB010000031">
    <property type="protein sequence ID" value="MBE5041025.1"/>
    <property type="molecule type" value="Genomic_DNA"/>
</dbReference>
<evidence type="ECO:0000313" key="4">
    <source>
        <dbReference type="Proteomes" id="UP000806542"/>
    </source>
</evidence>
<keyword evidence="2" id="KW-0456">Lyase</keyword>
<reference evidence="3" key="1">
    <citation type="submission" date="2020-10" db="EMBL/GenBank/DDBJ databases">
        <title>ChiBAC.</title>
        <authorList>
            <person name="Zenner C."/>
            <person name="Hitch T.C.A."/>
            <person name="Clavel T."/>
        </authorList>
    </citation>
    <scope>NUCLEOTIDE SEQUENCE</scope>
    <source>
        <strain evidence="3">DSM 107454</strain>
    </source>
</reference>
<dbReference type="SMART" id="SM01130">
    <property type="entry name" value="DHDPS"/>
    <property type="match status" value="1"/>
</dbReference>
<evidence type="ECO:0000256" key="2">
    <source>
        <dbReference type="ARBA" id="ARBA00023239"/>
    </source>
</evidence>
<name>A0A9D5M2C6_9FIRM</name>
<dbReference type="Pfam" id="PF00701">
    <property type="entry name" value="DHDPS"/>
    <property type="match status" value="1"/>
</dbReference>
<protein>
    <submittedName>
        <fullName evidence="3">Dihydrodipicolinate synthase family protein</fullName>
    </submittedName>
</protein>
<dbReference type="InterPro" id="IPR002220">
    <property type="entry name" value="DapA-like"/>
</dbReference>
<gene>
    <name evidence="3" type="ORF">INF28_11205</name>
</gene>
<dbReference type="RefSeq" id="WP_226393564.1">
    <property type="nucleotide sequence ID" value="NZ_JADCKB010000031.1"/>
</dbReference>
<evidence type="ECO:0000256" key="1">
    <source>
        <dbReference type="ARBA" id="ARBA00007592"/>
    </source>
</evidence>
<dbReference type="Proteomes" id="UP000806542">
    <property type="component" value="Unassembled WGS sequence"/>
</dbReference>
<comment type="caution">
    <text evidence="3">The sequence shown here is derived from an EMBL/GenBank/DDBJ whole genome shotgun (WGS) entry which is preliminary data.</text>
</comment>
<evidence type="ECO:0000313" key="3">
    <source>
        <dbReference type="EMBL" id="MBE5041025.1"/>
    </source>
</evidence>
<keyword evidence="4" id="KW-1185">Reference proteome</keyword>
<dbReference type="GO" id="GO:0008840">
    <property type="term" value="F:4-hydroxy-tetrahydrodipicolinate synthase activity"/>
    <property type="evidence" value="ECO:0007669"/>
    <property type="project" value="TreeGrafter"/>
</dbReference>
<dbReference type="PANTHER" id="PTHR12128:SF66">
    <property type="entry name" value="4-HYDROXY-2-OXOGLUTARATE ALDOLASE, MITOCHONDRIAL"/>
    <property type="match status" value="1"/>
</dbReference>
<comment type="similarity">
    <text evidence="1">Belongs to the DapA family.</text>
</comment>
<proteinExistence type="inferred from homology"/>
<dbReference type="CDD" id="cd00408">
    <property type="entry name" value="DHDPS-like"/>
    <property type="match status" value="1"/>
</dbReference>
<sequence length="314" mass="35632">MMNSGIYPTMITPFGYRREIDYDAVVQMVKWYNAKRCNGIFAVCQSSEMFHLSLVERIRLAAEVVTAAKNIGSNMSIVASGHVSASLEAQVEEVCAMAETGIESVVLVSNRLDLHQESDSVWINNAEYLLSHIPSSIKLGIYECPYPYKRLLSEEILNWCVDTKRFYFLKDTCCDPLMLKKRLKLLQGSQIKLFNANAQTLLLSLQNGASGYSGVMANFHPELYGWLCANYDKNAYLAQHVQGFLSLSAFTESMAYPVTAKYHMNKYAVKMDLYSRSKDERELTEYQKSVIDQMHLEAETIMQRWLAISKKGAV</sequence>
<dbReference type="SUPFAM" id="SSF51569">
    <property type="entry name" value="Aldolase"/>
    <property type="match status" value="1"/>
</dbReference>
<accession>A0A9D5M2C6</accession>
<dbReference type="AlphaFoldDB" id="A0A9D5M2C6"/>
<organism evidence="3 4">
    <name type="scientific">Ructibacterium gallinarum</name>
    <dbReference type="NCBI Taxonomy" id="2779355"/>
    <lineage>
        <taxon>Bacteria</taxon>
        <taxon>Bacillati</taxon>
        <taxon>Bacillota</taxon>
        <taxon>Clostridia</taxon>
        <taxon>Eubacteriales</taxon>
        <taxon>Oscillospiraceae</taxon>
        <taxon>Ructibacterium</taxon>
    </lineage>
</organism>
<dbReference type="PANTHER" id="PTHR12128">
    <property type="entry name" value="DIHYDRODIPICOLINATE SYNTHASE"/>
    <property type="match status" value="1"/>
</dbReference>